<dbReference type="EMBL" id="KZ805876">
    <property type="protein sequence ID" value="PVH91385.1"/>
    <property type="molecule type" value="Genomic_DNA"/>
</dbReference>
<name>A0A2V1D060_9PLEO</name>
<feature type="non-terminal residue" evidence="1">
    <location>
        <position position="1"/>
    </location>
</feature>
<gene>
    <name evidence="1" type="ORF">DM02DRAFT_484840</name>
</gene>
<accession>A0A2V1D060</accession>
<protein>
    <recommendedName>
        <fullName evidence="3">HTH psq-type domain-containing protein</fullName>
    </recommendedName>
</protein>
<sequence length="54" mass="6375">KIAKKYGVARESLRRLHQGMNAPMEKQKLQRRKLNPQQEAELVKYIEGLTARRL</sequence>
<proteinExistence type="predicted"/>
<dbReference type="Proteomes" id="UP000244855">
    <property type="component" value="Unassembled WGS sequence"/>
</dbReference>
<evidence type="ECO:0008006" key="3">
    <source>
        <dbReference type="Google" id="ProtNLM"/>
    </source>
</evidence>
<feature type="non-terminal residue" evidence="1">
    <location>
        <position position="54"/>
    </location>
</feature>
<dbReference type="AlphaFoldDB" id="A0A2V1D060"/>
<organism evidence="1 2">
    <name type="scientific">Periconia macrospinosa</name>
    <dbReference type="NCBI Taxonomy" id="97972"/>
    <lineage>
        <taxon>Eukaryota</taxon>
        <taxon>Fungi</taxon>
        <taxon>Dikarya</taxon>
        <taxon>Ascomycota</taxon>
        <taxon>Pezizomycotina</taxon>
        <taxon>Dothideomycetes</taxon>
        <taxon>Pleosporomycetidae</taxon>
        <taxon>Pleosporales</taxon>
        <taxon>Massarineae</taxon>
        <taxon>Periconiaceae</taxon>
        <taxon>Periconia</taxon>
    </lineage>
</organism>
<evidence type="ECO:0000313" key="2">
    <source>
        <dbReference type="Proteomes" id="UP000244855"/>
    </source>
</evidence>
<reference evidence="1 2" key="1">
    <citation type="journal article" date="2018" name="Sci. Rep.">
        <title>Comparative genomics provides insights into the lifestyle and reveals functional heterogeneity of dark septate endophytic fungi.</title>
        <authorList>
            <person name="Knapp D.G."/>
            <person name="Nemeth J.B."/>
            <person name="Barry K."/>
            <person name="Hainaut M."/>
            <person name="Henrissat B."/>
            <person name="Johnson J."/>
            <person name="Kuo A."/>
            <person name="Lim J.H.P."/>
            <person name="Lipzen A."/>
            <person name="Nolan M."/>
            <person name="Ohm R.A."/>
            <person name="Tamas L."/>
            <person name="Grigoriev I.V."/>
            <person name="Spatafora J.W."/>
            <person name="Nagy L.G."/>
            <person name="Kovacs G.M."/>
        </authorList>
    </citation>
    <scope>NUCLEOTIDE SEQUENCE [LARGE SCALE GENOMIC DNA]</scope>
    <source>
        <strain evidence="1 2">DSE2036</strain>
    </source>
</reference>
<keyword evidence="2" id="KW-1185">Reference proteome</keyword>
<evidence type="ECO:0000313" key="1">
    <source>
        <dbReference type="EMBL" id="PVH91385.1"/>
    </source>
</evidence>